<dbReference type="Proteomes" id="UP000242592">
    <property type="component" value="Unassembled WGS sequence"/>
</dbReference>
<reference evidence="3" key="1">
    <citation type="submission" date="2016-11" db="EMBL/GenBank/DDBJ databases">
        <authorList>
            <person name="Varghese N."/>
            <person name="Submissions S."/>
        </authorList>
    </citation>
    <scope>NUCLEOTIDE SEQUENCE [LARGE SCALE GENOMIC DNA]</scope>
    <source>
        <strain evidence="3">DSM 15807</strain>
    </source>
</reference>
<accession>A0A1M5R1U5</accession>
<dbReference type="InterPro" id="IPR001279">
    <property type="entry name" value="Metallo-B-lactamas"/>
</dbReference>
<protein>
    <submittedName>
        <fullName evidence="2">RNAse Z</fullName>
    </submittedName>
</protein>
<gene>
    <name evidence="2" type="ORF">SAMN02745199_0271</name>
</gene>
<dbReference type="PANTHER" id="PTHR46504">
    <property type="entry name" value="TRNASE Z TRZ1"/>
    <property type="match status" value="1"/>
</dbReference>
<dbReference type="InterPro" id="IPR036866">
    <property type="entry name" value="RibonucZ/Hydroxyglut_hydro"/>
</dbReference>
<evidence type="ECO:0000313" key="2">
    <source>
        <dbReference type="EMBL" id="SHH19959.1"/>
    </source>
</evidence>
<organism evidence="2 3">
    <name type="scientific">Thermosipho atlanticus DSM 15807</name>
    <dbReference type="NCBI Taxonomy" id="1123380"/>
    <lineage>
        <taxon>Bacteria</taxon>
        <taxon>Thermotogati</taxon>
        <taxon>Thermotogota</taxon>
        <taxon>Thermotogae</taxon>
        <taxon>Thermotogales</taxon>
        <taxon>Fervidobacteriaceae</taxon>
        <taxon>Thermosipho</taxon>
    </lineage>
</organism>
<dbReference type="Pfam" id="PF00753">
    <property type="entry name" value="Lactamase_B"/>
    <property type="match status" value="1"/>
</dbReference>
<evidence type="ECO:0000313" key="3">
    <source>
        <dbReference type="Proteomes" id="UP000242592"/>
    </source>
</evidence>
<sequence>MNIIGYSKALYTTWVYYSPERILFDAGEGVSTMMNNKIYAIKHIFLTHGHVDHISGLWSLINTRNNAMGDRGKDLSIYYPKGNKGIEEYLTFIRKVNSDLRFNLNIYPIEDGSEIILRDSKQNKKFIRAFKVKHTQNEKSFGYHVFEERKKLKKEFQNLSQNEIAELAKLYGSDYITEKYNSKILTFSGDTYLLKKKDIEDTEILFHECTFLNKNDRKYNNHATIEDIVELVKDTKIKKLILYHISGRYLRKVESIISRYRYELENIELYYIKPDKLFKL</sequence>
<evidence type="ECO:0000259" key="1">
    <source>
        <dbReference type="Pfam" id="PF00753"/>
    </source>
</evidence>
<dbReference type="SUPFAM" id="SSF56281">
    <property type="entry name" value="Metallo-hydrolase/oxidoreductase"/>
    <property type="match status" value="1"/>
</dbReference>
<proteinExistence type="predicted"/>
<dbReference type="PANTHER" id="PTHR46504:SF2">
    <property type="entry name" value="TRNASE Z TRZ1"/>
    <property type="match status" value="1"/>
</dbReference>
<keyword evidence="3" id="KW-1185">Reference proteome</keyword>
<dbReference type="RefSeq" id="WP_073071311.1">
    <property type="nucleotide sequence ID" value="NZ_FQXN01000001.1"/>
</dbReference>
<dbReference type="Gene3D" id="3.60.15.10">
    <property type="entry name" value="Ribonuclease Z/Hydroxyacylglutathione hydrolase-like"/>
    <property type="match status" value="1"/>
</dbReference>
<name>A0A1M5R1U5_9BACT</name>
<dbReference type="OrthoDB" id="9800940at2"/>
<dbReference type="EMBL" id="FQXN01000001">
    <property type="protein sequence ID" value="SHH19959.1"/>
    <property type="molecule type" value="Genomic_DNA"/>
</dbReference>
<feature type="domain" description="Metallo-beta-lactamase" evidence="1">
    <location>
        <begin position="20"/>
        <end position="147"/>
    </location>
</feature>
<dbReference type="STRING" id="1123380.SAMN02745199_0271"/>
<dbReference type="AlphaFoldDB" id="A0A1M5R1U5"/>